<evidence type="ECO:0000313" key="1">
    <source>
        <dbReference type="EMBL" id="KTB44062.1"/>
    </source>
</evidence>
<evidence type="ECO:0000313" key="2">
    <source>
        <dbReference type="Proteomes" id="UP000054988"/>
    </source>
</evidence>
<gene>
    <name evidence="1" type="ORF">WG66_3354</name>
</gene>
<reference evidence="1 2" key="1">
    <citation type="submission" date="2015-12" db="EMBL/GenBank/DDBJ databases">
        <title>Draft genome sequence of Moniliophthora roreri, the causal agent of frosty pod rot of cacao.</title>
        <authorList>
            <person name="Aime M.C."/>
            <person name="Diaz-Valderrama J.R."/>
            <person name="Kijpornyongpan T."/>
            <person name="Phillips-Mora W."/>
        </authorList>
    </citation>
    <scope>NUCLEOTIDE SEQUENCE [LARGE SCALE GENOMIC DNA]</scope>
    <source>
        <strain evidence="1 2">MCA 2952</strain>
    </source>
</reference>
<comment type="caution">
    <text evidence="1">The sequence shown here is derived from an EMBL/GenBank/DDBJ whole genome shotgun (WGS) entry which is preliminary data.</text>
</comment>
<name>A0A0W0G698_MONRR</name>
<proteinExistence type="predicted"/>
<dbReference type="Pfam" id="PF16850">
    <property type="entry name" value="Inhibitor_I66"/>
    <property type="match status" value="1"/>
</dbReference>
<dbReference type="Proteomes" id="UP000054988">
    <property type="component" value="Unassembled WGS sequence"/>
</dbReference>
<accession>A0A0W0G698</accession>
<protein>
    <recommendedName>
        <fullName evidence="3">Serine protease inhibitor</fullName>
    </recommendedName>
</protein>
<dbReference type="CDD" id="cd23428">
    <property type="entry name" value="beta-trefoil_Ricin_SPI"/>
    <property type="match status" value="1"/>
</dbReference>
<dbReference type="EMBL" id="LATX01001005">
    <property type="protein sequence ID" value="KTB44062.1"/>
    <property type="molecule type" value="Genomic_DNA"/>
</dbReference>
<dbReference type="Gene3D" id="2.80.10.50">
    <property type="match status" value="1"/>
</dbReference>
<dbReference type="AlphaFoldDB" id="A0A0W0G698"/>
<evidence type="ECO:0008006" key="3">
    <source>
        <dbReference type="Google" id="ProtNLM"/>
    </source>
</evidence>
<sequence>MPLETGPYLIQNRGRFLDHSTEGPLIPERVIVLPETIGGPKWFVEKVGVNRYTIKSDNGGRTRANEDKIFAITVFPGPEPEVWYITPDEQGGKDSYVIRTEEGYKGWVAPEEPENQIMCQPLILSDPANYPPNATFQFFRIPDE</sequence>
<dbReference type="GO" id="GO:0004867">
    <property type="term" value="F:serine-type endopeptidase inhibitor activity"/>
    <property type="evidence" value="ECO:0007669"/>
    <property type="project" value="InterPro"/>
</dbReference>
<organism evidence="1 2">
    <name type="scientific">Moniliophthora roreri</name>
    <name type="common">Frosty pod rot fungus</name>
    <name type="synonym">Monilia roreri</name>
    <dbReference type="NCBI Taxonomy" id="221103"/>
    <lineage>
        <taxon>Eukaryota</taxon>
        <taxon>Fungi</taxon>
        <taxon>Dikarya</taxon>
        <taxon>Basidiomycota</taxon>
        <taxon>Agaricomycotina</taxon>
        <taxon>Agaricomycetes</taxon>
        <taxon>Agaricomycetidae</taxon>
        <taxon>Agaricales</taxon>
        <taxon>Marasmiineae</taxon>
        <taxon>Marasmiaceae</taxon>
        <taxon>Moniliophthora</taxon>
    </lineage>
</organism>
<dbReference type="InterPro" id="IPR031755">
    <property type="entry name" value="Inhibitor_I66"/>
</dbReference>